<dbReference type="InterPro" id="IPR009003">
    <property type="entry name" value="Peptidase_S1_PA"/>
</dbReference>
<keyword evidence="6" id="KW-1185">Reference proteome</keyword>
<reference evidence="5" key="1">
    <citation type="submission" date="2025-08" db="UniProtKB">
        <authorList>
            <consortium name="Ensembl"/>
        </authorList>
    </citation>
    <scope>IDENTIFICATION</scope>
</reference>
<dbReference type="InterPro" id="IPR001254">
    <property type="entry name" value="Trypsin_dom"/>
</dbReference>
<dbReference type="GeneTree" id="ENSGT01030000234551"/>
<dbReference type="InterPro" id="IPR018114">
    <property type="entry name" value="TRYPSIN_HIS"/>
</dbReference>
<dbReference type="GO" id="GO:0005737">
    <property type="term" value="C:cytoplasm"/>
    <property type="evidence" value="ECO:0007669"/>
    <property type="project" value="TreeGrafter"/>
</dbReference>
<dbReference type="PROSITE" id="PS00134">
    <property type="entry name" value="TRYPSIN_HIS"/>
    <property type="match status" value="1"/>
</dbReference>
<dbReference type="Pfam" id="PF00089">
    <property type="entry name" value="Trypsin"/>
    <property type="match status" value="1"/>
</dbReference>
<sequence length="64" mass="7041">MPPVLILLTLLLPLGAGEIIGGHEVMPHSCPYMAFITSDRNRSHCGGFLIQYNFMLTAAHCNTR</sequence>
<keyword evidence="2" id="KW-1015">Disulfide bond</keyword>
<dbReference type="InterPro" id="IPR043504">
    <property type="entry name" value="Peptidase_S1_PA_chymotrypsin"/>
</dbReference>
<dbReference type="PANTHER" id="PTHR24271">
    <property type="entry name" value="KALLIKREIN-RELATED"/>
    <property type="match status" value="1"/>
</dbReference>
<dbReference type="PANTHER" id="PTHR24271:SF70">
    <property type="entry name" value="GRANZYME H"/>
    <property type="match status" value="1"/>
</dbReference>
<reference evidence="5" key="2">
    <citation type="submission" date="2025-09" db="UniProtKB">
        <authorList>
            <consortium name="Ensembl"/>
        </authorList>
    </citation>
    <scope>IDENTIFICATION</scope>
</reference>
<organism evidence="5 6">
    <name type="scientific">Mus spicilegus</name>
    <name type="common">Mound-building mouse</name>
    <dbReference type="NCBI Taxonomy" id="10103"/>
    <lineage>
        <taxon>Eukaryota</taxon>
        <taxon>Metazoa</taxon>
        <taxon>Chordata</taxon>
        <taxon>Craniata</taxon>
        <taxon>Vertebrata</taxon>
        <taxon>Euteleostomi</taxon>
        <taxon>Mammalia</taxon>
        <taxon>Eutheria</taxon>
        <taxon>Euarchontoglires</taxon>
        <taxon>Glires</taxon>
        <taxon>Rodentia</taxon>
        <taxon>Myomorpha</taxon>
        <taxon>Muroidea</taxon>
        <taxon>Muridae</taxon>
        <taxon>Murinae</taxon>
        <taxon>Mus</taxon>
        <taxon>Mus</taxon>
    </lineage>
</organism>
<dbReference type="GO" id="GO:0006508">
    <property type="term" value="P:proteolysis"/>
    <property type="evidence" value="ECO:0007669"/>
    <property type="project" value="InterPro"/>
</dbReference>
<name>A0A8C6HCE9_MUSSI</name>
<evidence type="ECO:0000259" key="4">
    <source>
        <dbReference type="Pfam" id="PF00089"/>
    </source>
</evidence>
<dbReference type="AlphaFoldDB" id="A0A8C6HCE9"/>
<dbReference type="Proteomes" id="UP000694415">
    <property type="component" value="Unplaced"/>
</dbReference>
<dbReference type="GO" id="GO:0004252">
    <property type="term" value="F:serine-type endopeptidase activity"/>
    <property type="evidence" value="ECO:0007669"/>
    <property type="project" value="InterPro"/>
</dbReference>
<dbReference type="Gene3D" id="2.40.10.10">
    <property type="entry name" value="Trypsin-like serine proteases"/>
    <property type="match status" value="1"/>
</dbReference>
<evidence type="ECO:0000256" key="3">
    <source>
        <dbReference type="SAM" id="SignalP"/>
    </source>
</evidence>
<dbReference type="SUPFAM" id="SSF50494">
    <property type="entry name" value="Trypsin-like serine proteases"/>
    <property type="match status" value="1"/>
</dbReference>
<evidence type="ECO:0000256" key="2">
    <source>
        <dbReference type="ARBA" id="ARBA00023157"/>
    </source>
</evidence>
<feature type="chain" id="PRO_5034573188" description="Peptidase S1 domain-containing protein" evidence="3">
    <location>
        <begin position="18"/>
        <end position="64"/>
    </location>
</feature>
<accession>A0A8C6HCE9</accession>
<feature type="domain" description="Peptidase S1" evidence="4">
    <location>
        <begin position="19"/>
        <end position="62"/>
    </location>
</feature>
<evidence type="ECO:0000256" key="1">
    <source>
        <dbReference type="ARBA" id="ARBA00022729"/>
    </source>
</evidence>
<feature type="signal peptide" evidence="3">
    <location>
        <begin position="1"/>
        <end position="17"/>
    </location>
</feature>
<protein>
    <recommendedName>
        <fullName evidence="4">Peptidase S1 domain-containing protein</fullName>
    </recommendedName>
</protein>
<evidence type="ECO:0000313" key="5">
    <source>
        <dbReference type="Ensembl" id="ENSMSIP00000019858.1"/>
    </source>
</evidence>
<dbReference type="Ensembl" id="ENSMSIT00000025060.1">
    <property type="protein sequence ID" value="ENSMSIP00000019858.1"/>
    <property type="gene ID" value="ENSMSIG00000016860.1"/>
</dbReference>
<evidence type="ECO:0000313" key="6">
    <source>
        <dbReference type="Proteomes" id="UP000694415"/>
    </source>
</evidence>
<keyword evidence="1 3" id="KW-0732">Signal</keyword>
<proteinExistence type="predicted"/>